<organism evidence="3 4">
    <name type="scientific">Vogesella indigofera</name>
    <name type="common">Pseudomonas indigofera</name>
    <dbReference type="NCBI Taxonomy" id="45465"/>
    <lineage>
        <taxon>Bacteria</taxon>
        <taxon>Pseudomonadati</taxon>
        <taxon>Pseudomonadota</taxon>
        <taxon>Betaproteobacteria</taxon>
        <taxon>Neisseriales</taxon>
        <taxon>Chromobacteriaceae</taxon>
        <taxon>Vogesella</taxon>
    </lineage>
</organism>
<name>A0A495B0G4_VOGIN</name>
<dbReference type="PANTHER" id="PTHR46082">
    <property type="entry name" value="ATP/GTP-BINDING PROTEIN-RELATED"/>
    <property type="match status" value="1"/>
</dbReference>
<reference evidence="3 4" key="1">
    <citation type="submission" date="2018-10" db="EMBL/GenBank/DDBJ databases">
        <title>Genomic Encyclopedia of Type Strains, Phase IV (KMG-IV): sequencing the most valuable type-strain genomes for metagenomic binning, comparative biology and taxonomic classification.</title>
        <authorList>
            <person name="Goeker M."/>
        </authorList>
    </citation>
    <scope>NUCLEOTIDE SEQUENCE [LARGE SCALE GENOMIC DNA]</scope>
    <source>
        <strain evidence="3 4">DSM 3303</strain>
    </source>
</reference>
<accession>A0A495B0G4</accession>
<dbReference type="RefSeq" id="WP_170152183.1">
    <property type="nucleotide sequence ID" value="NZ_RBID01000020.1"/>
</dbReference>
<comment type="caution">
    <text evidence="3">The sequence shown here is derived from an EMBL/GenBank/DDBJ whole genome shotgun (WGS) entry which is preliminary data.</text>
</comment>
<feature type="repeat" description="TPR" evidence="1">
    <location>
        <begin position="178"/>
        <end position="211"/>
    </location>
</feature>
<evidence type="ECO:0000313" key="4">
    <source>
        <dbReference type="Proteomes" id="UP000279384"/>
    </source>
</evidence>
<feature type="signal peptide" evidence="2">
    <location>
        <begin position="1"/>
        <end position="22"/>
    </location>
</feature>
<dbReference type="InterPro" id="IPR053137">
    <property type="entry name" value="NLR-like"/>
</dbReference>
<keyword evidence="1" id="KW-0802">TPR repeat</keyword>
<dbReference type="Proteomes" id="UP000279384">
    <property type="component" value="Unassembled WGS sequence"/>
</dbReference>
<keyword evidence="2" id="KW-0732">Signal</keyword>
<evidence type="ECO:0000256" key="1">
    <source>
        <dbReference type="PROSITE-ProRule" id="PRU00339"/>
    </source>
</evidence>
<evidence type="ECO:0000256" key="2">
    <source>
        <dbReference type="SAM" id="SignalP"/>
    </source>
</evidence>
<dbReference type="EMBL" id="RBID01000020">
    <property type="protein sequence ID" value="RKQ52945.1"/>
    <property type="molecule type" value="Genomic_DNA"/>
</dbReference>
<dbReference type="Pfam" id="PF13424">
    <property type="entry name" value="TPR_12"/>
    <property type="match status" value="3"/>
</dbReference>
<dbReference type="PANTHER" id="PTHR46082:SF6">
    <property type="entry name" value="AAA+ ATPASE DOMAIN-CONTAINING PROTEIN-RELATED"/>
    <property type="match status" value="1"/>
</dbReference>
<sequence length="339" mass="37782">MKRITLLLITALQLPAIAGASAIDAMIINGEYSQAYQTAHQALATASDNTARQQAKRDLARVLIQQDKLQRAESLLHELLHGDDVVVPDTLLYADIQDAQVSVLRRTLRSKEALPYAEQALALRRKLLGEEHLLVAESLNNLALLLVDMKKTDTAKVLYQQALTMRQKIAGSESYEAAETLHNLGTLYARAKQYDDAEQQLLSALHIKQKILRPNHPRILNTLSRLGSVYTDKKHYPEAITTLNAVMDGMQENGMAESVIAGITQRELADVYHYQRQIEAAERYYKASLGTLGKVLGTQHYAYGVALNGLGWLYYKNGRAEDGKKMIAESESIMDKAPR</sequence>
<dbReference type="Gene3D" id="1.25.40.10">
    <property type="entry name" value="Tetratricopeptide repeat domain"/>
    <property type="match status" value="2"/>
</dbReference>
<dbReference type="SMART" id="SM00028">
    <property type="entry name" value="TPR"/>
    <property type="match status" value="5"/>
</dbReference>
<proteinExistence type="predicted"/>
<protein>
    <submittedName>
        <fullName evidence="3">Tetratricopeptide repeat protein</fullName>
    </submittedName>
</protein>
<feature type="chain" id="PRO_5019851283" evidence="2">
    <location>
        <begin position="23"/>
        <end position="339"/>
    </location>
</feature>
<dbReference type="SUPFAM" id="SSF48452">
    <property type="entry name" value="TPR-like"/>
    <property type="match status" value="2"/>
</dbReference>
<evidence type="ECO:0000313" key="3">
    <source>
        <dbReference type="EMBL" id="RKQ52945.1"/>
    </source>
</evidence>
<dbReference type="AlphaFoldDB" id="A0A495B0G4"/>
<gene>
    <name evidence="3" type="ORF">C8E02_3415</name>
</gene>
<dbReference type="InterPro" id="IPR019734">
    <property type="entry name" value="TPR_rpt"/>
</dbReference>
<dbReference type="InterPro" id="IPR011990">
    <property type="entry name" value="TPR-like_helical_dom_sf"/>
</dbReference>
<dbReference type="PROSITE" id="PS50005">
    <property type="entry name" value="TPR"/>
    <property type="match status" value="1"/>
</dbReference>